<keyword evidence="4 7" id="KW-0812">Transmembrane</keyword>
<comment type="subcellular location">
    <subcellularLocation>
        <location evidence="1">Cell membrane</location>
        <topology evidence="1">Multi-pass membrane protein</topology>
    </subcellularLocation>
</comment>
<dbReference type="STRING" id="590998.Celf_0959"/>
<dbReference type="InterPro" id="IPR024962">
    <property type="entry name" value="YukD-like"/>
</dbReference>
<dbReference type="GO" id="GO:0005886">
    <property type="term" value="C:plasma membrane"/>
    <property type="evidence" value="ECO:0007669"/>
    <property type="project" value="UniProtKB-SubCell"/>
</dbReference>
<dbReference type="Pfam" id="PF08817">
    <property type="entry name" value="YukD"/>
    <property type="match status" value="1"/>
</dbReference>
<evidence type="ECO:0000259" key="8">
    <source>
        <dbReference type="Pfam" id="PF19053"/>
    </source>
</evidence>
<feature type="transmembrane region" description="Helical" evidence="7">
    <location>
        <begin position="341"/>
        <end position="358"/>
    </location>
</feature>
<evidence type="ECO:0000256" key="7">
    <source>
        <dbReference type="SAM" id="Phobius"/>
    </source>
</evidence>
<dbReference type="Proteomes" id="UP000008460">
    <property type="component" value="Chromosome"/>
</dbReference>
<keyword evidence="10" id="KW-1185">Reference proteome</keyword>
<proteinExistence type="inferred from homology"/>
<feature type="transmembrane region" description="Helical" evidence="7">
    <location>
        <begin position="233"/>
        <end position="253"/>
    </location>
</feature>
<accession>F4H1C5</accession>
<feature type="transmembrane region" description="Helical" evidence="7">
    <location>
        <begin position="122"/>
        <end position="142"/>
    </location>
</feature>
<dbReference type="Gene3D" id="3.10.20.90">
    <property type="entry name" value="Phosphatidylinositol 3-kinase Catalytic Subunit, Chain A, domain 1"/>
    <property type="match status" value="1"/>
</dbReference>
<feature type="domain" description="EccD-like transmembrane" evidence="8">
    <location>
        <begin position="123"/>
        <end position="445"/>
    </location>
</feature>
<keyword evidence="3" id="KW-1003">Cell membrane</keyword>
<feature type="transmembrane region" description="Helical" evidence="7">
    <location>
        <begin position="180"/>
        <end position="199"/>
    </location>
</feature>
<dbReference type="HOGENOM" id="CLU_028325_3_0_11"/>
<dbReference type="AlphaFoldDB" id="F4H1C5"/>
<evidence type="ECO:0000256" key="2">
    <source>
        <dbReference type="ARBA" id="ARBA00006162"/>
    </source>
</evidence>
<evidence type="ECO:0000256" key="3">
    <source>
        <dbReference type="ARBA" id="ARBA00022475"/>
    </source>
</evidence>
<feature type="transmembrane region" description="Helical" evidence="7">
    <location>
        <begin position="319"/>
        <end position="335"/>
    </location>
</feature>
<sequence length="447" mass="44349">MTELTTSPAGTLLRVSVTADDRRVDLGVPGTVATAEIVPGLARALGVLDASTVYGGYRLVRADGRAIDSSRSLIAEGVEDGALLTLEVGAQRREVRVYDDVVEAVADAVEDQYEPWTPRDTALGAAWAAVALALVAAALLLGADRASVMPPAVAAAGAVLLLAAGAVVARVGHEPGAARILVPAASVLGAVAGLTLGTAAPSWGWPAVAAGVGAAVTGLLGIPALVDRRELAAGPVVLGLAVAAGGAGVALSGADASHVLAMVVAVVVTASIGLPWLALSSTPLRVVSPRSDAEILLDPPPVDPEQVRRQLERAHRTQVALRIAVGVLTLLATPAVVQGGVLGTVLLVVAAGGVLLSTRQSYSRADVLVVVASGLLSLGAAVVAAALAHPTWRPVLVAACGGAALLVVGLGLVAPRRRVGLARVGDAAEIACLAALLPLGVTAAGLV</sequence>
<evidence type="ECO:0000256" key="6">
    <source>
        <dbReference type="ARBA" id="ARBA00023136"/>
    </source>
</evidence>
<evidence type="ECO:0000313" key="10">
    <source>
        <dbReference type="Proteomes" id="UP000008460"/>
    </source>
</evidence>
<feature type="transmembrane region" description="Helical" evidence="7">
    <location>
        <begin position="367"/>
        <end position="389"/>
    </location>
</feature>
<feature type="transmembrane region" description="Helical" evidence="7">
    <location>
        <begin position="427"/>
        <end position="446"/>
    </location>
</feature>
<evidence type="ECO:0000256" key="1">
    <source>
        <dbReference type="ARBA" id="ARBA00004651"/>
    </source>
</evidence>
<dbReference type="NCBIfam" id="TIGR03920">
    <property type="entry name" value="T7SS_EccD"/>
    <property type="match status" value="1"/>
</dbReference>
<dbReference type="RefSeq" id="WP_013770124.1">
    <property type="nucleotide sequence ID" value="NC_015514.1"/>
</dbReference>
<feature type="transmembrane region" description="Helical" evidence="7">
    <location>
        <begin position="148"/>
        <end position="168"/>
    </location>
</feature>
<dbReference type="Pfam" id="PF19053">
    <property type="entry name" value="EccD"/>
    <property type="match status" value="1"/>
</dbReference>
<feature type="transmembrane region" description="Helical" evidence="7">
    <location>
        <begin position="205"/>
        <end position="226"/>
    </location>
</feature>
<dbReference type="KEGG" id="cfi:Celf_0959"/>
<evidence type="ECO:0000256" key="4">
    <source>
        <dbReference type="ARBA" id="ARBA00022692"/>
    </source>
</evidence>
<organism evidence="9 10">
    <name type="scientific">Cellulomonas fimi (strain ATCC 484 / DSM 20113 / JCM 1341 / CCUG 24087 / LMG 16345 / NBRC 15513 / NCIMB 8980 / NCTC 7547 / NRS-133)</name>
    <dbReference type="NCBI Taxonomy" id="590998"/>
    <lineage>
        <taxon>Bacteria</taxon>
        <taxon>Bacillati</taxon>
        <taxon>Actinomycetota</taxon>
        <taxon>Actinomycetes</taxon>
        <taxon>Micrococcales</taxon>
        <taxon>Cellulomonadaceae</taxon>
        <taxon>Cellulomonas</taxon>
    </lineage>
</organism>
<dbReference type="InterPro" id="IPR044049">
    <property type="entry name" value="EccD_transm"/>
</dbReference>
<name>F4H1C5_CELFA</name>
<evidence type="ECO:0000313" key="9">
    <source>
        <dbReference type="EMBL" id="AEE45096.1"/>
    </source>
</evidence>
<dbReference type="InterPro" id="IPR006707">
    <property type="entry name" value="T7SS_EccD"/>
</dbReference>
<feature type="transmembrane region" description="Helical" evidence="7">
    <location>
        <begin position="395"/>
        <end position="415"/>
    </location>
</feature>
<protein>
    <recommendedName>
        <fullName evidence="8">EccD-like transmembrane domain-containing protein</fullName>
    </recommendedName>
</protein>
<reference evidence="9 10" key="1">
    <citation type="submission" date="2011-04" db="EMBL/GenBank/DDBJ databases">
        <title>Complete sequence of Cellulomonas fimi ATCC 484.</title>
        <authorList>
            <consortium name="US DOE Joint Genome Institute"/>
            <person name="Lucas S."/>
            <person name="Han J."/>
            <person name="Lapidus A."/>
            <person name="Cheng J.-F."/>
            <person name="Goodwin L."/>
            <person name="Pitluck S."/>
            <person name="Peters L."/>
            <person name="Chertkov O."/>
            <person name="Detter J.C."/>
            <person name="Han C."/>
            <person name="Tapia R."/>
            <person name="Land M."/>
            <person name="Hauser L."/>
            <person name="Kyrpides N."/>
            <person name="Ivanova N."/>
            <person name="Ovchinnikova G."/>
            <person name="Pagani I."/>
            <person name="Mead D."/>
            <person name="Brumm P."/>
            <person name="Woyke T."/>
        </authorList>
    </citation>
    <scope>NUCLEOTIDE SEQUENCE [LARGE SCALE GENOMIC DNA]</scope>
    <source>
        <strain evidence="10">ATCC 484 / DSM 20113 / JCM 1341 / NBRC 15513 / NCIMB 8980 / NCTC 7547</strain>
    </source>
</reference>
<dbReference type="EMBL" id="CP002666">
    <property type="protein sequence ID" value="AEE45096.1"/>
    <property type="molecule type" value="Genomic_DNA"/>
</dbReference>
<feature type="transmembrane region" description="Helical" evidence="7">
    <location>
        <begin position="259"/>
        <end position="279"/>
    </location>
</feature>
<keyword evidence="5 7" id="KW-1133">Transmembrane helix</keyword>
<keyword evidence="6 7" id="KW-0472">Membrane</keyword>
<dbReference type="eggNOG" id="ENOG502ZAY5">
    <property type="taxonomic scope" value="Bacteria"/>
</dbReference>
<comment type="similarity">
    <text evidence="2">Belongs to the EccD/Snm4 family.</text>
</comment>
<evidence type="ECO:0000256" key="5">
    <source>
        <dbReference type="ARBA" id="ARBA00022989"/>
    </source>
</evidence>
<gene>
    <name evidence="9" type="ordered locus">Celf_0959</name>
</gene>